<dbReference type="Proteomes" id="UP000184108">
    <property type="component" value="Unassembled WGS sequence"/>
</dbReference>
<name>A0A1M4ZLN1_9FLAO</name>
<keyword evidence="1" id="KW-1133">Transmembrane helix</keyword>
<feature type="transmembrane region" description="Helical" evidence="1">
    <location>
        <begin position="118"/>
        <end position="139"/>
    </location>
</feature>
<organism evidence="2 3">
    <name type="scientific">Chryseobacterium vrystaatense</name>
    <dbReference type="NCBI Taxonomy" id="307480"/>
    <lineage>
        <taxon>Bacteria</taxon>
        <taxon>Pseudomonadati</taxon>
        <taxon>Bacteroidota</taxon>
        <taxon>Flavobacteriia</taxon>
        <taxon>Flavobacteriales</taxon>
        <taxon>Weeksellaceae</taxon>
        <taxon>Chryseobacterium group</taxon>
        <taxon>Chryseobacterium</taxon>
    </lineage>
</organism>
<evidence type="ECO:0000313" key="2">
    <source>
        <dbReference type="EMBL" id="SHF18953.1"/>
    </source>
</evidence>
<dbReference type="EMBL" id="FQVE01000002">
    <property type="protein sequence ID" value="SHF18953.1"/>
    <property type="molecule type" value="Genomic_DNA"/>
</dbReference>
<keyword evidence="1" id="KW-0812">Transmembrane</keyword>
<evidence type="ECO:0000313" key="3">
    <source>
        <dbReference type="Proteomes" id="UP000184108"/>
    </source>
</evidence>
<proteinExistence type="predicted"/>
<keyword evidence="1" id="KW-0472">Membrane</keyword>
<reference evidence="3" key="1">
    <citation type="submission" date="2016-11" db="EMBL/GenBank/DDBJ databases">
        <authorList>
            <person name="Varghese N."/>
            <person name="Submissions S."/>
        </authorList>
    </citation>
    <scope>NUCLEOTIDE SEQUENCE [LARGE SCALE GENOMIC DNA]</scope>
    <source>
        <strain evidence="3">YR203</strain>
    </source>
</reference>
<sequence>MKEFIIKNLLSIHSGGVGGKIWASVQLASVPAVGLSISERLTGWYIDSQFFIMLLIGGLLGDLILGVWKHLKLRTFSFKKLLLGFTEKMAIVTIAYFFTEAIMQIISDGDLDSVYFKMFSKIAIFLYPAGNAAVNMGIITNGKFPFPFLLKRIAKFNNSGDLGVFNMKKNQDEKDIDSNIPE</sequence>
<dbReference type="AlphaFoldDB" id="A0A1M4ZLN1"/>
<feature type="transmembrane region" description="Helical" evidence="1">
    <location>
        <begin position="89"/>
        <end position="106"/>
    </location>
</feature>
<feature type="transmembrane region" description="Helical" evidence="1">
    <location>
        <begin position="50"/>
        <end position="68"/>
    </location>
</feature>
<gene>
    <name evidence="2" type="ORF">SAMN02787073_1637</name>
</gene>
<protein>
    <recommendedName>
        <fullName evidence="4">Bacteriophage holin family protein</fullName>
    </recommendedName>
</protein>
<evidence type="ECO:0008006" key="4">
    <source>
        <dbReference type="Google" id="ProtNLM"/>
    </source>
</evidence>
<evidence type="ECO:0000256" key="1">
    <source>
        <dbReference type="SAM" id="Phobius"/>
    </source>
</evidence>
<dbReference type="RefSeq" id="WP_083536129.1">
    <property type="nucleotide sequence ID" value="NZ_FQVE01000002.1"/>
</dbReference>
<accession>A0A1M4ZLN1</accession>